<feature type="transmembrane region" description="Helical" evidence="9">
    <location>
        <begin position="162"/>
        <end position="185"/>
    </location>
</feature>
<keyword evidence="12" id="KW-1185">Reference proteome</keyword>
<feature type="transmembrane region" description="Helical" evidence="9">
    <location>
        <begin position="6"/>
        <end position="24"/>
    </location>
</feature>
<dbReference type="InterPro" id="IPR036721">
    <property type="entry name" value="RCK_C_sf"/>
</dbReference>
<dbReference type="Gene3D" id="3.40.50.720">
    <property type="entry name" value="NAD(P)-binding Rossmann-like Domain"/>
    <property type="match status" value="1"/>
</dbReference>
<dbReference type="Proteomes" id="UP001500880">
    <property type="component" value="Unassembled WGS sequence"/>
</dbReference>
<evidence type="ECO:0000256" key="4">
    <source>
        <dbReference type="ARBA" id="ARBA00022449"/>
    </source>
</evidence>
<dbReference type="Gene3D" id="1.20.1530.20">
    <property type="match status" value="1"/>
</dbReference>
<evidence type="ECO:0000256" key="7">
    <source>
        <dbReference type="ARBA" id="ARBA00023065"/>
    </source>
</evidence>
<evidence type="ECO:0000313" key="12">
    <source>
        <dbReference type="Proteomes" id="UP001500880"/>
    </source>
</evidence>
<dbReference type="InterPro" id="IPR006153">
    <property type="entry name" value="Cation/H_exchanger_TM"/>
</dbReference>
<evidence type="ECO:0000256" key="8">
    <source>
        <dbReference type="ARBA" id="ARBA00023136"/>
    </source>
</evidence>
<keyword evidence="5 9" id="KW-0812">Transmembrane</keyword>
<accession>A0ABN1BIN1</accession>
<evidence type="ECO:0000256" key="9">
    <source>
        <dbReference type="SAM" id="Phobius"/>
    </source>
</evidence>
<sequence length="613" mass="68046">MEGHTSVTSLIIVLIAAFITPIILKRLKLNIIPVVVAEIIVGLIIGKSGFDIVEPDPWITILSTLGFIFLMFLSGVEIDFSVFKSNNKKKQMNGQKQPNSFFVASIVFGLILLVSYLISFGLELAGLVDNVFFMTLVISTISLGVVVPTLKEAEIMKTGIGQIILIVAVLADLVTMILLAVFVSFHEEGGNTWLLLLLFAAGVLLYFGGKFFRNRPFFESLSTGTVQIETRAIFALLMVLVGLSESLGAENILGAFLAGVLVSLLSPKKEIVEQLDSFGYGFLIPIFFVMVGVDLDIWALFQDKTVILLIPLLLIGLLASKLLPALVLKRWYDWKTVLGSGFILTSTLSLVVAAAEIGQRIGVINNTMASALILLAVIACIITPILFKKVFPFKEVKSTRKTVKVVGANQLTLPLTNELDKNEFEVCLFHTKKSENIDSEVDRSRFRVIGINDFSLEEMEKNDIFNTDVLVISTNNDERNYEIAKHAQELGNDHIVTRIESPALSKQLKEYNINVFSSFFSTKAMMKAMVQSPHVADIFTTAEEGLIEIEMHNRDYHQVELRRFPFLGDAIIVRIYRDNESIIPHGDTEVKFGDRLIVTGSDESIQELRDMLG</sequence>
<feature type="transmembrane region" description="Helical" evidence="9">
    <location>
        <begin position="58"/>
        <end position="80"/>
    </location>
</feature>
<proteinExistence type="inferred from homology"/>
<feature type="transmembrane region" description="Helical" evidence="9">
    <location>
        <begin position="367"/>
        <end position="387"/>
    </location>
</feature>
<dbReference type="Gene3D" id="3.30.70.1450">
    <property type="entry name" value="Regulator of K+ conductance, C-terminal domain"/>
    <property type="match status" value="1"/>
</dbReference>
<feature type="domain" description="RCK C-terminal" evidence="10">
    <location>
        <begin position="533"/>
        <end position="613"/>
    </location>
</feature>
<evidence type="ECO:0000256" key="6">
    <source>
        <dbReference type="ARBA" id="ARBA00022989"/>
    </source>
</evidence>
<dbReference type="Pfam" id="PF00999">
    <property type="entry name" value="Na_H_Exchanger"/>
    <property type="match status" value="1"/>
</dbReference>
<keyword evidence="3" id="KW-0813">Transport</keyword>
<dbReference type="PROSITE" id="PS51202">
    <property type="entry name" value="RCK_C"/>
    <property type="match status" value="1"/>
</dbReference>
<keyword evidence="7" id="KW-0406">Ion transport</keyword>
<evidence type="ECO:0000256" key="5">
    <source>
        <dbReference type="ARBA" id="ARBA00022692"/>
    </source>
</evidence>
<evidence type="ECO:0000256" key="2">
    <source>
        <dbReference type="ARBA" id="ARBA00005551"/>
    </source>
</evidence>
<feature type="transmembrane region" description="Helical" evidence="9">
    <location>
        <begin position="307"/>
        <end position="328"/>
    </location>
</feature>
<comment type="subcellular location">
    <subcellularLocation>
        <location evidence="1">Membrane</location>
        <topology evidence="1">Multi-pass membrane protein</topology>
    </subcellularLocation>
</comment>
<dbReference type="InterPro" id="IPR003148">
    <property type="entry name" value="RCK_N"/>
</dbReference>
<organism evidence="11 12">
    <name type="scientific">Salinibacillus aidingensis</name>
    <dbReference type="NCBI Taxonomy" id="237684"/>
    <lineage>
        <taxon>Bacteria</taxon>
        <taxon>Bacillati</taxon>
        <taxon>Bacillota</taxon>
        <taxon>Bacilli</taxon>
        <taxon>Bacillales</taxon>
        <taxon>Bacillaceae</taxon>
        <taxon>Salinibacillus</taxon>
    </lineage>
</organism>
<comment type="similarity">
    <text evidence="2">Belongs to the monovalent cation:proton antiporter 2 (CPA2) transporter (TC 2.A.37) family.</text>
</comment>
<feature type="transmembrane region" description="Helical" evidence="9">
    <location>
        <begin position="191"/>
        <end position="209"/>
    </location>
</feature>
<feature type="transmembrane region" description="Helical" evidence="9">
    <location>
        <begin position="337"/>
        <end position="355"/>
    </location>
</feature>
<dbReference type="Pfam" id="PF02254">
    <property type="entry name" value="TrkA_N"/>
    <property type="match status" value="1"/>
</dbReference>
<gene>
    <name evidence="11" type="ORF">GCM10008986_27340</name>
</gene>
<dbReference type="InterPro" id="IPR038770">
    <property type="entry name" value="Na+/solute_symporter_sf"/>
</dbReference>
<feature type="transmembrane region" description="Helical" evidence="9">
    <location>
        <begin position="101"/>
        <end position="119"/>
    </location>
</feature>
<keyword evidence="6 9" id="KW-1133">Transmembrane helix</keyword>
<keyword evidence="8 9" id="KW-0472">Membrane</keyword>
<feature type="transmembrane region" description="Helical" evidence="9">
    <location>
        <begin position="278"/>
        <end position="301"/>
    </location>
</feature>
<reference evidence="11 12" key="1">
    <citation type="journal article" date="2019" name="Int. J. Syst. Evol. Microbiol.">
        <title>The Global Catalogue of Microorganisms (GCM) 10K type strain sequencing project: providing services to taxonomists for standard genome sequencing and annotation.</title>
        <authorList>
            <consortium name="The Broad Institute Genomics Platform"/>
            <consortium name="The Broad Institute Genome Sequencing Center for Infectious Disease"/>
            <person name="Wu L."/>
            <person name="Ma J."/>
        </authorList>
    </citation>
    <scope>NUCLEOTIDE SEQUENCE [LARGE SCALE GENOMIC DNA]</scope>
    <source>
        <strain evidence="11 12">JCM 12389</strain>
    </source>
</reference>
<name>A0ABN1BIN1_9BACI</name>
<evidence type="ECO:0000256" key="3">
    <source>
        <dbReference type="ARBA" id="ARBA00022448"/>
    </source>
</evidence>
<feature type="transmembrane region" description="Helical" evidence="9">
    <location>
        <begin position="247"/>
        <end position="266"/>
    </location>
</feature>
<dbReference type="PANTHER" id="PTHR43562">
    <property type="entry name" value="NAPA-TYPE SODIUM/HYDROGEN ANTIPORTER"/>
    <property type="match status" value="1"/>
</dbReference>
<dbReference type="InterPro" id="IPR036291">
    <property type="entry name" value="NAD(P)-bd_dom_sf"/>
</dbReference>
<evidence type="ECO:0000259" key="10">
    <source>
        <dbReference type="PROSITE" id="PS51202"/>
    </source>
</evidence>
<dbReference type="SUPFAM" id="SSF116726">
    <property type="entry name" value="TrkA C-terminal domain-like"/>
    <property type="match status" value="1"/>
</dbReference>
<dbReference type="EMBL" id="BAAADO010000005">
    <property type="protein sequence ID" value="GAA0498726.1"/>
    <property type="molecule type" value="Genomic_DNA"/>
</dbReference>
<evidence type="ECO:0000256" key="1">
    <source>
        <dbReference type="ARBA" id="ARBA00004141"/>
    </source>
</evidence>
<dbReference type="Pfam" id="PF02080">
    <property type="entry name" value="TrkA_C"/>
    <property type="match status" value="1"/>
</dbReference>
<evidence type="ECO:0000313" key="11">
    <source>
        <dbReference type="EMBL" id="GAA0498726.1"/>
    </source>
</evidence>
<feature type="transmembrane region" description="Helical" evidence="9">
    <location>
        <begin position="131"/>
        <end position="150"/>
    </location>
</feature>
<dbReference type="InterPro" id="IPR006037">
    <property type="entry name" value="RCK_C"/>
</dbReference>
<dbReference type="PANTHER" id="PTHR43562:SF1">
    <property type="entry name" value="NA(+)_H(+) ANTIPORTER YJBQ-RELATED"/>
    <property type="match status" value="1"/>
</dbReference>
<dbReference type="RefSeq" id="WP_343842161.1">
    <property type="nucleotide sequence ID" value="NZ_BAAADO010000005.1"/>
</dbReference>
<keyword evidence="4" id="KW-0050">Antiport</keyword>
<dbReference type="SUPFAM" id="SSF51735">
    <property type="entry name" value="NAD(P)-binding Rossmann-fold domains"/>
    <property type="match status" value="1"/>
</dbReference>
<comment type="caution">
    <text evidence="11">The sequence shown here is derived from an EMBL/GenBank/DDBJ whole genome shotgun (WGS) entry which is preliminary data.</text>
</comment>
<feature type="transmembrane region" description="Helical" evidence="9">
    <location>
        <begin position="29"/>
        <end position="46"/>
    </location>
</feature>
<protein>
    <submittedName>
        <fullName evidence="11">Monovalent cation:proton antiporter family protein</fullName>
    </submittedName>
</protein>